<name>A0AAD9LY61_9PEZI</name>
<comment type="caution">
    <text evidence="2">The sequence shown here is derived from an EMBL/GenBank/DDBJ whole genome shotgun (WGS) entry which is preliminary data.</text>
</comment>
<feature type="region of interest" description="Disordered" evidence="1">
    <location>
        <begin position="69"/>
        <end position="89"/>
    </location>
</feature>
<proteinExistence type="predicted"/>
<dbReference type="Proteomes" id="UP001232148">
    <property type="component" value="Unassembled WGS sequence"/>
</dbReference>
<dbReference type="EMBL" id="MU843035">
    <property type="protein sequence ID" value="KAK2022620.1"/>
    <property type="molecule type" value="Genomic_DNA"/>
</dbReference>
<reference evidence="2" key="1">
    <citation type="submission" date="2021-06" db="EMBL/GenBank/DDBJ databases">
        <title>Comparative genomics, transcriptomics and evolutionary studies reveal genomic signatures of adaptation to plant cell wall in hemibiotrophic fungi.</title>
        <authorList>
            <consortium name="DOE Joint Genome Institute"/>
            <person name="Baroncelli R."/>
            <person name="Diaz J.F."/>
            <person name="Benocci T."/>
            <person name="Peng M."/>
            <person name="Battaglia E."/>
            <person name="Haridas S."/>
            <person name="Andreopoulos W."/>
            <person name="Labutti K."/>
            <person name="Pangilinan J."/>
            <person name="Floch G.L."/>
            <person name="Makela M.R."/>
            <person name="Henrissat B."/>
            <person name="Grigoriev I.V."/>
            <person name="Crouch J.A."/>
            <person name="De Vries R.P."/>
            <person name="Sukno S.A."/>
            <person name="Thon M.R."/>
        </authorList>
    </citation>
    <scope>NUCLEOTIDE SEQUENCE</scope>
    <source>
        <strain evidence="2">MAFF235873</strain>
    </source>
</reference>
<sequence length="290" mass="31024">MGGNKSWPVAVRVPGVGLLLLLSAISTKTFRQKEEGGSSSEQRRRRRVCLEGRDDGWPGTRVTWTFRRRGSRPVTDGGGDSATPLHHTTNAPSFKTVARCELYSRLGTGSHARPRLSFLLPTPPARCGNGRRGEGRDGCVRRPREGVRSGLRSSRTRGPVIGPLSPPLCLRRLARLLLCQQVGSSLPSRLFSKTHKLPARGNTHKGIHVSRRGFGAVPRTYARVRPGLTSSSTLGLHILGIRSTLPPFSSLAVADPAGAVPGTPKNDEVIQSLISPTGQDGSPGSDDGTS</sequence>
<evidence type="ECO:0000256" key="1">
    <source>
        <dbReference type="SAM" id="MobiDB-lite"/>
    </source>
</evidence>
<dbReference type="AlphaFoldDB" id="A0AAD9LY61"/>
<keyword evidence="3" id="KW-1185">Reference proteome</keyword>
<gene>
    <name evidence="2" type="ORF">LX32DRAFT_188421</name>
</gene>
<evidence type="ECO:0000313" key="2">
    <source>
        <dbReference type="EMBL" id="KAK2022620.1"/>
    </source>
</evidence>
<organism evidence="2 3">
    <name type="scientific">Colletotrichum zoysiae</name>
    <dbReference type="NCBI Taxonomy" id="1216348"/>
    <lineage>
        <taxon>Eukaryota</taxon>
        <taxon>Fungi</taxon>
        <taxon>Dikarya</taxon>
        <taxon>Ascomycota</taxon>
        <taxon>Pezizomycotina</taxon>
        <taxon>Sordariomycetes</taxon>
        <taxon>Hypocreomycetidae</taxon>
        <taxon>Glomerellales</taxon>
        <taxon>Glomerellaceae</taxon>
        <taxon>Colletotrichum</taxon>
        <taxon>Colletotrichum graminicola species complex</taxon>
    </lineage>
</organism>
<feature type="region of interest" description="Disordered" evidence="1">
    <location>
        <begin position="123"/>
        <end position="158"/>
    </location>
</feature>
<accession>A0AAD9LY61</accession>
<feature type="compositionally biased region" description="Basic and acidic residues" evidence="1">
    <location>
        <begin position="131"/>
        <end position="147"/>
    </location>
</feature>
<feature type="region of interest" description="Disordered" evidence="1">
    <location>
        <begin position="31"/>
        <end position="52"/>
    </location>
</feature>
<evidence type="ECO:0000313" key="3">
    <source>
        <dbReference type="Proteomes" id="UP001232148"/>
    </source>
</evidence>
<protein>
    <submittedName>
        <fullName evidence="2">Uncharacterized protein</fullName>
    </submittedName>
</protein>